<feature type="transmembrane region" description="Helical" evidence="2">
    <location>
        <begin position="101"/>
        <end position="126"/>
    </location>
</feature>
<name>A0A8W8NA66_MAGGI</name>
<feature type="region of interest" description="Disordered" evidence="1">
    <location>
        <begin position="135"/>
        <end position="175"/>
    </location>
</feature>
<evidence type="ECO:0000256" key="2">
    <source>
        <dbReference type="SAM" id="Phobius"/>
    </source>
</evidence>
<feature type="chain" id="PRO_5036466669" evidence="3">
    <location>
        <begin position="23"/>
        <end position="717"/>
    </location>
</feature>
<feature type="region of interest" description="Disordered" evidence="1">
    <location>
        <begin position="468"/>
        <end position="491"/>
    </location>
</feature>
<evidence type="ECO:0000256" key="1">
    <source>
        <dbReference type="SAM" id="MobiDB-lite"/>
    </source>
</evidence>
<accession>A0A8W8NA66</accession>
<evidence type="ECO:0000313" key="4">
    <source>
        <dbReference type="EnsemblMetazoa" id="G5987.3:cds"/>
    </source>
</evidence>
<keyword evidence="3" id="KW-0732">Signal</keyword>
<organism evidence="4 5">
    <name type="scientific">Magallana gigas</name>
    <name type="common">Pacific oyster</name>
    <name type="synonym">Crassostrea gigas</name>
    <dbReference type="NCBI Taxonomy" id="29159"/>
    <lineage>
        <taxon>Eukaryota</taxon>
        <taxon>Metazoa</taxon>
        <taxon>Spiralia</taxon>
        <taxon>Lophotrochozoa</taxon>
        <taxon>Mollusca</taxon>
        <taxon>Bivalvia</taxon>
        <taxon>Autobranchia</taxon>
        <taxon>Pteriomorphia</taxon>
        <taxon>Ostreida</taxon>
        <taxon>Ostreoidea</taxon>
        <taxon>Ostreidae</taxon>
        <taxon>Magallana</taxon>
    </lineage>
</organism>
<dbReference type="AlphaFoldDB" id="A0A8W8NA66"/>
<evidence type="ECO:0000313" key="5">
    <source>
        <dbReference type="Proteomes" id="UP000005408"/>
    </source>
</evidence>
<sequence length="717" mass="78473">MVTTPGCIVVKLMLILSIWVHGHVTTETSPKDLPTIYIDTLGINITGNAKEDQKAIEKTLRELNMTLAELLALLPDIDKWTSLNNTLISSTKADESNDGAVVGWGVIIPVLLIVMFLVTVTGCLLWHTWINRRQSSEPTDQTPDASKTISRFRRSTKNTSDYVRGSTRSTTPLRSSIGDNVHVTALQNQGSDKFTFVWDKDNWRLCPQGDSRVQRSDLNNNNSTALRQHLSPIEETETSIANVSRSYNLSAQPPYSPYHLTYIHAPPPSYEESEVSSTGKPAPMHSLQTTNTTQSEESWSVCAKHKRSLTMSSPFYPHYNTPTTECELEEPSNMKFNSATTTTLSHNTSYPSSPMSSSAGSLTASNIDTGPEASMMISYQEPTCPPSSLQSDFAPSTNQTSERTSQNGSDLSGGVPSLPSSILHYHQRMAGDTSLKPFGKTPNFSPHAFQGSAGSSLISADTHYEDNTSLLPNVGSSNTSENPTGSILFSTNPSLHPSLPLSHSVLPSLQNSMDPSIQFATSFNPSVQYFNTLNPSLRYANFATSQNISAEDLSKMVDDMSSIRPLSVHGDTMNQGSIVHSVIGYDGIVGQSYVADLCAPQSGSEADNNFHQSITELFKSWSVTAELDYSSLSSQTPSQRADPTTAFDNTERSSCVASQQAIETSSMWEQRSNGQNQGGDNDPEDFRRPHVQLDQLPVPGRRVKFDVPILVNKTYWV</sequence>
<keyword evidence="2" id="KW-0812">Transmembrane</keyword>
<feature type="compositionally biased region" description="Polar residues" evidence="1">
    <location>
        <begin position="135"/>
        <end position="149"/>
    </location>
</feature>
<feature type="compositionally biased region" description="Polar residues" evidence="1">
    <location>
        <begin position="386"/>
        <end position="410"/>
    </location>
</feature>
<keyword evidence="2" id="KW-0472">Membrane</keyword>
<dbReference type="Proteomes" id="UP000005408">
    <property type="component" value="Unassembled WGS sequence"/>
</dbReference>
<keyword evidence="5" id="KW-1185">Reference proteome</keyword>
<feature type="region of interest" description="Disordered" evidence="1">
    <location>
        <begin position="632"/>
        <end position="694"/>
    </location>
</feature>
<evidence type="ECO:0000256" key="3">
    <source>
        <dbReference type="SAM" id="SignalP"/>
    </source>
</evidence>
<feature type="signal peptide" evidence="3">
    <location>
        <begin position="1"/>
        <end position="22"/>
    </location>
</feature>
<feature type="compositionally biased region" description="Low complexity" evidence="1">
    <location>
        <begin position="345"/>
        <end position="366"/>
    </location>
</feature>
<protein>
    <submittedName>
        <fullName evidence="4">Uncharacterized protein</fullName>
    </submittedName>
</protein>
<proteinExistence type="predicted"/>
<feature type="compositionally biased region" description="Polar residues" evidence="1">
    <location>
        <begin position="632"/>
        <end position="679"/>
    </location>
</feature>
<keyword evidence="2" id="KW-1133">Transmembrane helix</keyword>
<feature type="region of interest" description="Disordered" evidence="1">
    <location>
        <begin position="342"/>
        <end position="420"/>
    </location>
</feature>
<feature type="region of interest" description="Disordered" evidence="1">
    <location>
        <begin position="268"/>
        <end position="293"/>
    </location>
</feature>
<reference evidence="4" key="1">
    <citation type="submission" date="2022-08" db="UniProtKB">
        <authorList>
            <consortium name="EnsemblMetazoa"/>
        </authorList>
    </citation>
    <scope>IDENTIFICATION</scope>
    <source>
        <strain evidence="4">05x7-T-G4-1.051#20</strain>
    </source>
</reference>
<dbReference type="OrthoDB" id="6114015at2759"/>
<dbReference type="EnsemblMetazoa" id="G5987.3">
    <property type="protein sequence ID" value="G5987.3:cds"/>
    <property type="gene ID" value="G5987"/>
</dbReference>
<feature type="compositionally biased region" description="Polar residues" evidence="1">
    <location>
        <begin position="157"/>
        <end position="175"/>
    </location>
</feature>